<dbReference type="Gene3D" id="2.30.29.30">
    <property type="entry name" value="Pleckstrin-homology domain (PH domain)/Phosphotyrosine-binding domain (PTB)"/>
    <property type="match status" value="1"/>
</dbReference>
<dbReference type="InterPro" id="IPR035899">
    <property type="entry name" value="DBL_dom_sf"/>
</dbReference>
<feature type="domain" description="PH" evidence="3">
    <location>
        <begin position="118"/>
        <end position="210"/>
    </location>
</feature>
<feature type="compositionally biased region" description="Basic and acidic residues" evidence="2">
    <location>
        <begin position="432"/>
        <end position="446"/>
    </location>
</feature>
<feature type="compositionally biased region" description="Basic and acidic residues" evidence="2">
    <location>
        <begin position="748"/>
        <end position="758"/>
    </location>
</feature>
<feature type="compositionally biased region" description="Acidic residues" evidence="2">
    <location>
        <begin position="735"/>
        <end position="747"/>
    </location>
</feature>
<reference evidence="5" key="3">
    <citation type="submission" date="2025-09" db="UniProtKB">
        <authorList>
            <consortium name="Ensembl"/>
        </authorList>
    </citation>
    <scope>IDENTIFICATION</scope>
</reference>
<feature type="region of interest" description="Disordered" evidence="2">
    <location>
        <begin position="1510"/>
        <end position="1611"/>
    </location>
</feature>
<feature type="region of interest" description="Disordered" evidence="2">
    <location>
        <begin position="340"/>
        <end position="375"/>
    </location>
</feature>
<name>A0AAQ4Q4M6_GASAC</name>
<feature type="compositionally biased region" description="Polar residues" evidence="2">
    <location>
        <begin position="1795"/>
        <end position="1804"/>
    </location>
</feature>
<dbReference type="GO" id="GO:0031267">
    <property type="term" value="F:small GTPase binding"/>
    <property type="evidence" value="ECO:0007669"/>
    <property type="project" value="TreeGrafter"/>
</dbReference>
<feature type="region of interest" description="Disordered" evidence="2">
    <location>
        <begin position="286"/>
        <end position="305"/>
    </location>
</feature>
<reference evidence="5" key="2">
    <citation type="submission" date="2025-08" db="UniProtKB">
        <authorList>
            <consortium name="Ensembl"/>
        </authorList>
    </citation>
    <scope>IDENTIFICATION</scope>
</reference>
<feature type="compositionally biased region" description="Low complexity" evidence="2">
    <location>
        <begin position="1281"/>
        <end position="1299"/>
    </location>
</feature>
<dbReference type="InterPro" id="IPR001849">
    <property type="entry name" value="PH_domain"/>
</dbReference>
<dbReference type="SUPFAM" id="SSF50729">
    <property type="entry name" value="PH domain-like"/>
    <property type="match status" value="1"/>
</dbReference>
<feature type="compositionally biased region" description="Pro residues" evidence="2">
    <location>
        <begin position="1725"/>
        <end position="1734"/>
    </location>
</feature>
<feature type="region of interest" description="Disordered" evidence="2">
    <location>
        <begin position="395"/>
        <end position="446"/>
    </location>
</feature>
<accession>A0AAQ4Q4M6</accession>
<dbReference type="PROSITE" id="PS50003">
    <property type="entry name" value="PH_DOMAIN"/>
    <property type="match status" value="1"/>
</dbReference>
<feature type="compositionally biased region" description="Low complexity" evidence="2">
    <location>
        <begin position="1439"/>
        <end position="1449"/>
    </location>
</feature>
<sequence>MNYPSSVGVLRDCMKNKSLVPFFQERQTTLNHSLPLETYLLKPVQRILKYHLLLQELSKHFDKSDSGYEVIEDAIITMTAVAWYINDMKRKQEHAVRLQEIESLLVNWSGPALRGFGELVLEGSFRVQRVKKERAFFLFDTMLLIAKKRLDMFVYSTHIFCCNLLLVETLKDSLCFKVSDQTIPKLQHVVQTKNQEEKRLWVHYLKRLIVENHPASLPQKARQVLGDDFCPSPCFEREDPKKKKKKSAAPLPRPDDVHSFQRGRRQSEPPELMLYTPEKSRKSLPLLLEGNLPCRRTRRQSAPAKDIEAAFSPQALKQAGSEGELSQAGSGSTMASFVTQGEANRAGPVPQLRPSREEEEEDEEELIPLSPPPTLSITEEILEFINRSRAREGLTAITTHATPKESHLSSIQTNFTSPLPPPPCPSSPEQRPTMHQEQEKADTEKDNAFRCQTGGLAGKGGLQNERTVSEVQEMEMWRREMEEEEGDGGGGGAEVVVLGKEEEKEKTRDEGGETHVHVSDLHPSISAENEGKSSLRKDVIIETPPSFQCSDTDPPHHPSHKEQPRTRGSKLTKRDQKIIEKIRSYYEAAAEAGENQEKEEGEEEQGEGGSPRRRNSFSHIPSGLVKESVSRFDVSGHQGELEGKRGEGETKEVIDKDADPKISSFTPLTAEVENEVQAEEPISTSDLDSEGTAAEIQNEEPPNQENLRLSPNCPVEEDSVFPIQDGKVCKGPLEEATEEAAEEAVEEATEKATEEPQKVDVSTVELKEEPTITKQHEWKEEPIKTSPGNTVDMNGHEPNPAGTAESKEIPDEPPPPLSATEPCQKNGDKTQPTWTTTKRRDLEGTNLEGLIGQIKVGRWSRHSRIVTANRVLFEGLGSDVAGIGLFEAGPVVDPMLMENSERILSKVQTIARMYGTKVSTMKVPLHQKRASNVWNQSSCSGRFSGYSTQSQSTQSQTPTKCGTQTKFQSQTGTHIHNQSQIWSPTHYENQNQTRTGPSWEDRAIQEDRSIKSWTNDLHEESAPPQEPVLLVKDPVCPRQTNAVTLSRPRDFISALAKDRECPSTDNVQTSSMLSASRDGVIPPENQGPRICCSASNCSLMSTTNPACRVPEITDLCSTPSSEKEEAHSYSGEISADNIEKYGDVLASPECNPPTGRTEPKVVSAPDRELVPGLPADQIQRAPEPNSRMLLHSSSVVFGEAGGPSQRLTFDPSWVTAYTEAAEGQRLSGQNFNPVERLPTFTSRRPDDLPRGLQDSPSPQEDKLPSACSLRHRSPSPVRALPCSSPFSVVPASSPASPSAPTTPPSPRAESSSPFWRSSSMRAGPPSPLRSSPVASSSTFTRSLAASCISQSISQSMAKNCAPPTNRSPASTSHPRRRSPSPKPLPGQQVSGSPAYAQLGCSKDGHHFPRGRLSSPWSSCPPSSLCPSPRSSFLHSKTDSNANSNNNNSSTVATTIPPGIDPVWSVSHNRVARPFSASEPSSRVQSPSPPSPIPTSFNHFCSPPPQLSCASLVASKPPHPRGSVRAGGLSPRNPLGLTLELPRSTPGLGPRVLSPPPIGVPPNMWTSDVAAPQPRNASFPSSSLVPPRSPKAFPMDPPQPLRRSHSSNMADRLPQRSGIGGVLESWPTGSGWSSCGSSPSHLIPQARVQTPLSPGGLGGQNFTVPCPDVGGPRDAGGGLSQPADLCLRRPHLLLTPALSASPPASLDQHHLYRSNDTYLPPPPLRPCAHRPPPFTLSPQTKQESQKTSYATTVNLQIARSGRITSFSTAQVSLTQTLQGGAAARGAGPGPAPGPGQSTRRVSINGLSHIPPTLSQK</sequence>
<feature type="compositionally biased region" description="Basic and acidic residues" evidence="2">
    <location>
        <begin position="501"/>
        <end position="520"/>
    </location>
</feature>
<feature type="region of interest" description="Disordered" evidence="2">
    <location>
        <begin position="1725"/>
        <end position="1747"/>
    </location>
</feature>
<evidence type="ECO:0000313" key="6">
    <source>
        <dbReference type="Proteomes" id="UP000007635"/>
    </source>
</evidence>
<feature type="compositionally biased region" description="Low complexity" evidence="2">
    <location>
        <begin position="1307"/>
        <end position="1319"/>
    </location>
</feature>
<feature type="compositionally biased region" description="Basic and acidic residues" evidence="2">
    <location>
        <begin position="553"/>
        <end position="565"/>
    </location>
</feature>
<feature type="compositionally biased region" description="Low complexity" evidence="2">
    <location>
        <begin position="1475"/>
        <end position="1485"/>
    </location>
</feature>
<feature type="compositionally biased region" description="Polar residues" evidence="2">
    <location>
        <begin position="960"/>
        <end position="996"/>
    </location>
</feature>
<dbReference type="SUPFAM" id="SSF48065">
    <property type="entry name" value="DBL homology domain (DH-domain)"/>
    <property type="match status" value="1"/>
</dbReference>
<feature type="domain" description="DH" evidence="4">
    <location>
        <begin position="1"/>
        <end position="88"/>
    </location>
</feature>
<feature type="region of interest" description="Disordered" evidence="2">
    <location>
        <begin position="945"/>
        <end position="998"/>
    </location>
</feature>
<evidence type="ECO:0000259" key="4">
    <source>
        <dbReference type="PROSITE" id="PS50010"/>
    </source>
</evidence>
<feature type="compositionally biased region" description="Polar residues" evidence="2">
    <location>
        <begin position="1574"/>
        <end position="1583"/>
    </location>
</feature>
<dbReference type="PROSITE" id="PS50010">
    <property type="entry name" value="DH_2"/>
    <property type="match status" value="1"/>
</dbReference>
<dbReference type="PANTHER" id="PTHR45924:SF3">
    <property type="entry name" value="PLECKSTRIN HOMOLOGY DOMAIN-CONTAINING FAMILY G MEMBER 2"/>
    <property type="match status" value="1"/>
</dbReference>
<evidence type="ECO:0000313" key="5">
    <source>
        <dbReference type="Ensembl" id="ENSGACP00000045091.1"/>
    </source>
</evidence>
<feature type="compositionally biased region" description="Polar residues" evidence="2">
    <location>
        <begin position="1735"/>
        <end position="1747"/>
    </location>
</feature>
<dbReference type="GeneTree" id="ENSGT00940000165970"/>
<feature type="compositionally biased region" description="Basic and acidic residues" evidence="2">
    <location>
        <begin position="572"/>
        <end position="584"/>
    </location>
</feature>
<evidence type="ECO:0000259" key="3">
    <source>
        <dbReference type="PROSITE" id="PS50003"/>
    </source>
</evidence>
<feature type="compositionally biased region" description="Acidic residues" evidence="2">
    <location>
        <begin position="597"/>
        <end position="606"/>
    </location>
</feature>
<feature type="region of interest" description="Disordered" evidence="2">
    <location>
        <begin position="1222"/>
        <end position="1335"/>
    </location>
</feature>
<evidence type="ECO:0000256" key="2">
    <source>
        <dbReference type="SAM" id="MobiDB-lite"/>
    </source>
</evidence>
<feature type="compositionally biased region" description="Basic and acidic residues" evidence="2">
    <location>
        <begin position="765"/>
        <end position="783"/>
    </location>
</feature>
<dbReference type="PANTHER" id="PTHR45924">
    <property type="entry name" value="FI17866P1"/>
    <property type="match status" value="1"/>
</dbReference>
<dbReference type="CDD" id="cd13243">
    <property type="entry name" value="PH_PLEKHG1_G2_G3"/>
    <property type="match status" value="1"/>
</dbReference>
<evidence type="ECO:0000256" key="1">
    <source>
        <dbReference type="ARBA" id="ARBA00022553"/>
    </source>
</evidence>
<dbReference type="Pfam" id="PF00621">
    <property type="entry name" value="RhoGEF"/>
    <property type="match status" value="1"/>
</dbReference>
<feature type="region of interest" description="Disordered" evidence="2">
    <location>
        <begin position="236"/>
        <end position="279"/>
    </location>
</feature>
<feature type="region of interest" description="Disordered" evidence="2">
    <location>
        <begin position="1473"/>
        <end position="1498"/>
    </location>
</feature>
<dbReference type="SMART" id="SM00233">
    <property type="entry name" value="PH"/>
    <property type="match status" value="1"/>
</dbReference>
<feature type="compositionally biased region" description="Basic and acidic residues" evidence="2">
    <location>
        <begin position="529"/>
        <end position="540"/>
    </location>
</feature>
<dbReference type="Pfam" id="PF22697">
    <property type="entry name" value="SOS1_NGEF_PH"/>
    <property type="match status" value="1"/>
</dbReference>
<dbReference type="GO" id="GO:0030833">
    <property type="term" value="P:regulation of actin filament polymerization"/>
    <property type="evidence" value="ECO:0007669"/>
    <property type="project" value="TreeGrafter"/>
</dbReference>
<dbReference type="InterPro" id="IPR000219">
    <property type="entry name" value="DH_dom"/>
</dbReference>
<organism evidence="5 6">
    <name type="scientific">Gasterosteus aculeatus aculeatus</name>
    <name type="common">three-spined stickleback</name>
    <dbReference type="NCBI Taxonomy" id="481459"/>
    <lineage>
        <taxon>Eukaryota</taxon>
        <taxon>Metazoa</taxon>
        <taxon>Chordata</taxon>
        <taxon>Craniata</taxon>
        <taxon>Vertebrata</taxon>
        <taxon>Euteleostomi</taxon>
        <taxon>Actinopterygii</taxon>
        <taxon>Neopterygii</taxon>
        <taxon>Teleostei</taxon>
        <taxon>Neoteleostei</taxon>
        <taxon>Acanthomorphata</taxon>
        <taxon>Eupercaria</taxon>
        <taxon>Perciformes</taxon>
        <taxon>Cottioidei</taxon>
        <taxon>Gasterosteales</taxon>
        <taxon>Gasterosteidae</taxon>
        <taxon>Gasterosteus</taxon>
    </lineage>
</organism>
<proteinExistence type="predicted"/>
<feature type="compositionally biased region" description="Low complexity" evidence="2">
    <location>
        <begin position="947"/>
        <end position="959"/>
    </location>
</feature>
<dbReference type="InterPro" id="IPR055251">
    <property type="entry name" value="SOS1_NGEF_PH"/>
</dbReference>
<dbReference type="GO" id="GO:0005085">
    <property type="term" value="F:guanyl-nucleotide exchange factor activity"/>
    <property type="evidence" value="ECO:0007669"/>
    <property type="project" value="InterPro"/>
</dbReference>
<dbReference type="Ensembl" id="ENSGACT00000074564.1">
    <property type="protein sequence ID" value="ENSGACP00000045091.1"/>
    <property type="gene ID" value="ENSGACG00000034031.1"/>
</dbReference>
<feature type="compositionally biased region" description="Acidic residues" evidence="2">
    <location>
        <begin position="357"/>
        <end position="366"/>
    </location>
</feature>
<feature type="region of interest" description="Disordered" evidence="2">
    <location>
        <begin position="1777"/>
        <end position="1815"/>
    </location>
</feature>
<reference evidence="5 6" key="1">
    <citation type="journal article" date="2021" name="G3 (Bethesda)">
        <title>Improved contiguity of the threespine stickleback genome using long-read sequencing.</title>
        <authorList>
            <person name="Nath S."/>
            <person name="Shaw D.E."/>
            <person name="White M.A."/>
        </authorList>
    </citation>
    <scope>NUCLEOTIDE SEQUENCE [LARGE SCALE GENOMIC DNA]</scope>
    <source>
        <strain evidence="5 6">Lake Benthic</strain>
    </source>
</reference>
<feature type="compositionally biased region" description="Basic and acidic residues" evidence="2">
    <location>
        <begin position="639"/>
        <end position="660"/>
    </location>
</feature>
<dbReference type="Proteomes" id="UP000007635">
    <property type="component" value="Chromosome I"/>
</dbReference>
<feature type="region of interest" description="Disordered" evidence="2">
    <location>
        <begin position="1354"/>
        <end position="1456"/>
    </location>
</feature>
<dbReference type="InterPro" id="IPR043324">
    <property type="entry name" value="PH_PLEKHG1_G2_G3"/>
</dbReference>
<protein>
    <submittedName>
        <fullName evidence="5">Pleckstrin homology domain containing, family G (with RhoGef domain) member 2</fullName>
    </submittedName>
</protein>
<feature type="region of interest" description="Disordered" evidence="2">
    <location>
        <begin position="501"/>
        <end position="719"/>
    </location>
</feature>
<feature type="region of interest" description="Disordered" evidence="2">
    <location>
        <begin position="732"/>
        <end position="841"/>
    </location>
</feature>
<keyword evidence="1" id="KW-0597">Phosphoprotein</keyword>
<dbReference type="Gene3D" id="1.20.900.10">
    <property type="entry name" value="Dbl homology (DH) domain"/>
    <property type="match status" value="1"/>
</dbReference>
<feature type="compositionally biased region" description="Low complexity" evidence="2">
    <location>
        <begin position="1411"/>
        <end position="1431"/>
    </location>
</feature>
<dbReference type="InterPro" id="IPR011993">
    <property type="entry name" value="PH-like_dom_sf"/>
</dbReference>
<keyword evidence="6" id="KW-1185">Reference proteome</keyword>